<dbReference type="InterPro" id="IPR031569">
    <property type="entry name" value="ApeC"/>
</dbReference>
<proteinExistence type="predicted"/>
<dbReference type="GeneID" id="111109937"/>
<dbReference type="OrthoDB" id="5954510at2759"/>
<accession>A0A8B8BGI2</accession>
<dbReference type="AlphaFoldDB" id="A0A8B8BGI2"/>
<reference evidence="4" key="1">
    <citation type="submission" date="2025-08" db="UniProtKB">
        <authorList>
            <consortium name="RefSeq"/>
        </authorList>
    </citation>
    <scope>IDENTIFICATION</scope>
    <source>
        <tissue evidence="4">Whole sample</tissue>
    </source>
</reference>
<sequence>MVVFFGMTKMTTTQIRIAVNYQVVNLEGTPKQTTAAGLEDGPYDNAVQLPTTKPFYLLRFTSLCQMVQEMNFQNESVEFDDEDDNNKNSVSGKYPMGASSGRNQRLRYCYYSPLGSK</sequence>
<feature type="region of interest" description="Disordered" evidence="1">
    <location>
        <begin position="75"/>
        <end position="101"/>
    </location>
</feature>
<dbReference type="Proteomes" id="UP000694844">
    <property type="component" value="Chromosome 8"/>
</dbReference>
<evidence type="ECO:0000259" key="2">
    <source>
        <dbReference type="Pfam" id="PF16977"/>
    </source>
</evidence>
<dbReference type="RefSeq" id="XP_022301914.1">
    <property type="nucleotide sequence ID" value="XM_022446206.1"/>
</dbReference>
<evidence type="ECO:0000256" key="1">
    <source>
        <dbReference type="SAM" id="MobiDB-lite"/>
    </source>
</evidence>
<dbReference type="PANTHER" id="PTHR19324:SF33">
    <property type="entry name" value="MUCIN-5AC"/>
    <property type="match status" value="1"/>
</dbReference>
<name>A0A8B8BGI2_CRAVI</name>
<organism evidence="3 4">
    <name type="scientific">Crassostrea virginica</name>
    <name type="common">Eastern oyster</name>
    <dbReference type="NCBI Taxonomy" id="6565"/>
    <lineage>
        <taxon>Eukaryota</taxon>
        <taxon>Metazoa</taxon>
        <taxon>Spiralia</taxon>
        <taxon>Lophotrochozoa</taxon>
        <taxon>Mollusca</taxon>
        <taxon>Bivalvia</taxon>
        <taxon>Autobranchia</taxon>
        <taxon>Pteriomorphia</taxon>
        <taxon>Ostreida</taxon>
        <taxon>Ostreoidea</taxon>
        <taxon>Ostreidae</taxon>
        <taxon>Crassostrea</taxon>
    </lineage>
</organism>
<keyword evidence="3" id="KW-1185">Reference proteome</keyword>
<feature type="domain" description="Apextrin C-terminal" evidence="2">
    <location>
        <begin position="39"/>
        <end position="111"/>
    </location>
</feature>
<dbReference type="PANTHER" id="PTHR19324">
    <property type="entry name" value="PERFORIN-LIKE PROTEIN 1"/>
    <property type="match status" value="1"/>
</dbReference>
<evidence type="ECO:0000313" key="4">
    <source>
        <dbReference type="RefSeq" id="XP_022301914.1"/>
    </source>
</evidence>
<dbReference type="KEGG" id="cvn:111109937"/>
<evidence type="ECO:0000313" key="3">
    <source>
        <dbReference type="Proteomes" id="UP000694844"/>
    </source>
</evidence>
<gene>
    <name evidence="4" type="primary">LOC111109937</name>
</gene>
<protein>
    <submittedName>
        <fullName evidence="4">Uncharacterized protein LOC111109937</fullName>
    </submittedName>
</protein>
<dbReference type="Pfam" id="PF16977">
    <property type="entry name" value="ApeC"/>
    <property type="match status" value="1"/>
</dbReference>